<accession>A0A085JE40</accession>
<evidence type="ECO:0000313" key="1">
    <source>
        <dbReference type="EMBL" id="KFD18736.1"/>
    </source>
</evidence>
<comment type="caution">
    <text evidence="1">The sequence shown here is derived from an EMBL/GenBank/DDBJ whole genome shotgun (WGS) entry which is preliminary data.</text>
</comment>
<keyword evidence="2" id="KW-1185">Reference proteome</keyword>
<evidence type="ECO:0000313" key="2">
    <source>
        <dbReference type="Proteomes" id="UP000028602"/>
    </source>
</evidence>
<sequence length="38" mass="4482">MTQCAGFLMENRSDHPGSLLRLRHLMTGRVEKWVIERI</sequence>
<dbReference type="Proteomes" id="UP000028602">
    <property type="component" value="Unassembled WGS sequence"/>
</dbReference>
<reference evidence="1 2" key="1">
    <citation type="submission" date="2014-05" db="EMBL/GenBank/DDBJ databases">
        <title>ATOL: Assembling a taxonomically balanced genome-scale reconstruction of the evolutionary history of the Enterobacteriaceae.</title>
        <authorList>
            <person name="Plunkett G.III."/>
            <person name="Neeno-Eckwall E.C."/>
            <person name="Glasner J.D."/>
            <person name="Perna N.T."/>
        </authorList>
    </citation>
    <scope>NUCLEOTIDE SEQUENCE [LARGE SCALE GENOMIC DNA]</scope>
    <source>
        <strain evidence="1 2">ATCC 33301</strain>
    </source>
</reference>
<gene>
    <name evidence="1" type="ORF">GTPT_2034</name>
</gene>
<dbReference type="EMBL" id="JMPR01000035">
    <property type="protein sequence ID" value="KFD18736.1"/>
    <property type="molecule type" value="Genomic_DNA"/>
</dbReference>
<proteinExistence type="predicted"/>
<name>A0A085JE40_9GAMM</name>
<protein>
    <submittedName>
        <fullName evidence="1">Uncharacterized protein</fullName>
    </submittedName>
</protein>
<dbReference type="AlphaFoldDB" id="A0A085JE40"/>
<organism evidence="1 2">
    <name type="scientific">Tatumella ptyseos ATCC 33301</name>
    <dbReference type="NCBI Taxonomy" id="1005995"/>
    <lineage>
        <taxon>Bacteria</taxon>
        <taxon>Pseudomonadati</taxon>
        <taxon>Pseudomonadota</taxon>
        <taxon>Gammaproteobacteria</taxon>
        <taxon>Enterobacterales</taxon>
        <taxon>Erwiniaceae</taxon>
        <taxon>Tatumella</taxon>
    </lineage>
</organism>